<dbReference type="Proteomes" id="UP001056120">
    <property type="component" value="Linkage Group LG10"/>
</dbReference>
<dbReference type="EMBL" id="CM042027">
    <property type="protein sequence ID" value="KAI3802631.1"/>
    <property type="molecule type" value="Genomic_DNA"/>
</dbReference>
<proteinExistence type="predicted"/>
<reference evidence="1 2" key="2">
    <citation type="journal article" date="2022" name="Mol. Ecol. Resour.">
        <title>The genomes of chicory, endive, great burdock and yacon provide insights into Asteraceae paleo-polyploidization history and plant inulin production.</title>
        <authorList>
            <person name="Fan W."/>
            <person name="Wang S."/>
            <person name="Wang H."/>
            <person name="Wang A."/>
            <person name="Jiang F."/>
            <person name="Liu H."/>
            <person name="Zhao H."/>
            <person name="Xu D."/>
            <person name="Zhang Y."/>
        </authorList>
    </citation>
    <scope>NUCLEOTIDE SEQUENCE [LARGE SCALE GENOMIC DNA]</scope>
    <source>
        <strain evidence="2">cv. Yunnan</strain>
        <tissue evidence="1">Leaves</tissue>
    </source>
</reference>
<keyword evidence="2" id="KW-1185">Reference proteome</keyword>
<accession>A0ACB9I585</accession>
<evidence type="ECO:0000313" key="2">
    <source>
        <dbReference type="Proteomes" id="UP001056120"/>
    </source>
</evidence>
<organism evidence="1 2">
    <name type="scientific">Smallanthus sonchifolius</name>
    <dbReference type="NCBI Taxonomy" id="185202"/>
    <lineage>
        <taxon>Eukaryota</taxon>
        <taxon>Viridiplantae</taxon>
        <taxon>Streptophyta</taxon>
        <taxon>Embryophyta</taxon>
        <taxon>Tracheophyta</taxon>
        <taxon>Spermatophyta</taxon>
        <taxon>Magnoliopsida</taxon>
        <taxon>eudicotyledons</taxon>
        <taxon>Gunneridae</taxon>
        <taxon>Pentapetalae</taxon>
        <taxon>asterids</taxon>
        <taxon>campanulids</taxon>
        <taxon>Asterales</taxon>
        <taxon>Asteraceae</taxon>
        <taxon>Asteroideae</taxon>
        <taxon>Heliantheae alliance</taxon>
        <taxon>Millerieae</taxon>
        <taxon>Smallanthus</taxon>
    </lineage>
</organism>
<protein>
    <submittedName>
        <fullName evidence="1">Uncharacterized protein</fullName>
    </submittedName>
</protein>
<name>A0ACB9I585_9ASTR</name>
<comment type="caution">
    <text evidence="1">The sequence shown here is derived from an EMBL/GenBank/DDBJ whole genome shotgun (WGS) entry which is preliminary data.</text>
</comment>
<evidence type="ECO:0000313" key="1">
    <source>
        <dbReference type="EMBL" id="KAI3802631.1"/>
    </source>
</evidence>
<sequence>MFANDPSIVHRRSLQPIHRFESEYCLGDLLRNTGERLGIKRRYVKLYKWKLECIWKSEDFMVDSVIGIGANEANTAFDKLVDDDQSLSKPQGCLK</sequence>
<reference evidence="2" key="1">
    <citation type="journal article" date="2022" name="Mol. Ecol. Resour.">
        <title>The genomes of chicory, endive, great burdock and yacon provide insights into Asteraceae palaeo-polyploidization history and plant inulin production.</title>
        <authorList>
            <person name="Fan W."/>
            <person name="Wang S."/>
            <person name="Wang H."/>
            <person name="Wang A."/>
            <person name="Jiang F."/>
            <person name="Liu H."/>
            <person name="Zhao H."/>
            <person name="Xu D."/>
            <person name="Zhang Y."/>
        </authorList>
    </citation>
    <scope>NUCLEOTIDE SEQUENCE [LARGE SCALE GENOMIC DNA]</scope>
    <source>
        <strain evidence="2">cv. Yunnan</strain>
    </source>
</reference>
<gene>
    <name evidence="1" type="ORF">L1987_30771</name>
</gene>